<protein>
    <submittedName>
        <fullName evidence="2">Uncharacterized protein</fullName>
    </submittedName>
</protein>
<evidence type="ECO:0000256" key="1">
    <source>
        <dbReference type="SAM" id="Phobius"/>
    </source>
</evidence>
<dbReference type="EMBL" id="MTKT01002492">
    <property type="protein sequence ID" value="OWM78753.1"/>
    <property type="molecule type" value="Genomic_DNA"/>
</dbReference>
<feature type="transmembrane region" description="Helical" evidence="1">
    <location>
        <begin position="31"/>
        <end position="51"/>
    </location>
</feature>
<reference evidence="3" key="1">
    <citation type="journal article" date="2017" name="Plant J.">
        <title>The pomegranate (Punica granatum L.) genome and the genomics of punicalagin biosynthesis.</title>
        <authorList>
            <person name="Qin G."/>
            <person name="Xu C."/>
            <person name="Ming R."/>
            <person name="Tang H."/>
            <person name="Guyot R."/>
            <person name="Kramer E.M."/>
            <person name="Hu Y."/>
            <person name="Yi X."/>
            <person name="Qi Y."/>
            <person name="Xu X."/>
            <person name="Gao Z."/>
            <person name="Pan H."/>
            <person name="Jian J."/>
            <person name="Tian Y."/>
            <person name="Yue Z."/>
            <person name="Xu Y."/>
        </authorList>
    </citation>
    <scope>NUCLEOTIDE SEQUENCE [LARGE SCALE GENOMIC DNA]</scope>
    <source>
        <strain evidence="3">cv. Dabenzi</strain>
    </source>
</reference>
<name>A0A218X1D3_PUNGR</name>
<evidence type="ECO:0000313" key="3">
    <source>
        <dbReference type="Proteomes" id="UP000197138"/>
    </source>
</evidence>
<dbReference type="AlphaFoldDB" id="A0A218X1D3"/>
<keyword evidence="1" id="KW-0812">Transmembrane</keyword>
<comment type="caution">
    <text evidence="2">The sequence shown here is derived from an EMBL/GenBank/DDBJ whole genome shotgun (WGS) entry which is preliminary data.</text>
</comment>
<keyword evidence="1" id="KW-1133">Transmembrane helix</keyword>
<dbReference type="Proteomes" id="UP000197138">
    <property type="component" value="Unassembled WGS sequence"/>
</dbReference>
<sequence length="83" mass="9333">MDDVARTIYYSTAYIKVQTNPKRNANIRLQVVLGSSLGSLILAIGLLVYFIRKREGAGELPEEDQLDLVPGMPMRFSYNELKA</sequence>
<proteinExistence type="predicted"/>
<accession>A0A218X1D3</accession>
<organism evidence="2 3">
    <name type="scientific">Punica granatum</name>
    <name type="common">Pomegranate</name>
    <dbReference type="NCBI Taxonomy" id="22663"/>
    <lineage>
        <taxon>Eukaryota</taxon>
        <taxon>Viridiplantae</taxon>
        <taxon>Streptophyta</taxon>
        <taxon>Embryophyta</taxon>
        <taxon>Tracheophyta</taxon>
        <taxon>Spermatophyta</taxon>
        <taxon>Magnoliopsida</taxon>
        <taxon>eudicotyledons</taxon>
        <taxon>Gunneridae</taxon>
        <taxon>Pentapetalae</taxon>
        <taxon>rosids</taxon>
        <taxon>malvids</taxon>
        <taxon>Myrtales</taxon>
        <taxon>Lythraceae</taxon>
        <taxon>Punica</taxon>
    </lineage>
</organism>
<keyword evidence="1" id="KW-0472">Membrane</keyword>
<evidence type="ECO:0000313" key="2">
    <source>
        <dbReference type="EMBL" id="OWM78753.1"/>
    </source>
</evidence>
<gene>
    <name evidence="2" type="ORF">CDL15_Pgr002924</name>
</gene>